<comment type="subcellular location">
    <subcellularLocation>
        <location evidence="1">Cell membrane</location>
        <topology evidence="1">Single-pass type I membrane protein</topology>
    </subcellularLocation>
</comment>
<keyword evidence="15" id="KW-1185">Reference proteome</keyword>
<feature type="domain" description="Tryptophan synthase beta chain-like PALP" evidence="12">
    <location>
        <begin position="879"/>
        <end position="946"/>
    </location>
</feature>
<keyword evidence="7" id="KW-0677">Repeat</keyword>
<evidence type="ECO:0000313" key="15">
    <source>
        <dbReference type="Proteomes" id="UP001318860"/>
    </source>
</evidence>
<evidence type="ECO:0000256" key="2">
    <source>
        <dbReference type="ARBA" id="ARBA00009592"/>
    </source>
</evidence>
<sequence>MEGVRNMHSLLVLVFAMFMVITCPQVVEVAYGENNIDFNYESPKYDLLGPSGQVDPKPWEIYPCTLPACTQACKNYLKDKFKSALCFDLHGHTSKKHCAYSSCAENGVRCRHREKTALLKFKAELIDDYGRLSTWGNEGDDCCEWEGVLCDNRTNRIVALDLQGPGDSFFQLTPLRGNISSSLLELVDLNYLDLSFNDFNQSQIPEFVGSLGKLQYLNLNSSNFGGSIPHSLRNLSMLQLLDLGGNWLLIDTNLDWLYGFQSLEYLDLSYVNLQQAITWLQAMNRLTSVKEIHLKSCGLSLIEGNLKLPNLEVLDVSQNKFTGRVPDLSSCLSLRRLSLNDNMFNETLAENFRYLSKVEYLNLGSNHLEGIFSEAHLFNLSNLRELDLSFNSNLSVKINSSWSPPFQLSVLKLAYCKVGPYFPKWLWNQKQVEILDISNAKIFGTIPDWFWENTLICWHLNMSFNQIHGVLPDFSSKFKLSIVDLSSNEFNGSLPRLPTTIRYFDLSRNKISGTILNFCSFRSVFGVLDLSNNLLSSEIPQDCFLNLMSLAYLNLANNNISGEIPDSTDYVCGLISLHLRNNSFTGEISRSLKNCKHMNILDLGENKFIGKIPQWLGDSMPLLGVLSLKSNKLYGVIPSSLCLLAYIQVLDISVNDISGAIPKCLKKFTMLSSRLNSDSWYGRYIVDGNGTNTFYDTIDLSSNNLTGEIPTEVTGLKGLVALNLSRNNLIGSIPRDIGQLELLNFLDLSKNNLSGGIPPTLSQLSHLGILDLSFNNLSGRIPWDTHLQTFGASTYTGNLGLCGPPLELKPCPKDEMSEKPTDAMKHEDMFITRGFYVSMEIYPCDLPACTQACKNYLKDKFKSVLCFDLHGHTSKKHCALSLAAKLRGIPAHIVIPKNAPKCKVENVVRYGGQVIWSVATLQSREEVASKVLQDTGAVLIHPYNDGRIIR</sequence>
<evidence type="ECO:0000256" key="1">
    <source>
        <dbReference type="ARBA" id="ARBA00004251"/>
    </source>
</evidence>
<evidence type="ECO:0008006" key="16">
    <source>
        <dbReference type="Google" id="ProtNLM"/>
    </source>
</evidence>
<feature type="domain" description="Leucine-rich repeat-containing N-terminal plant-type" evidence="13">
    <location>
        <begin position="113"/>
        <end position="151"/>
    </location>
</feature>
<dbReference type="PANTHER" id="PTHR48063">
    <property type="entry name" value="LRR RECEPTOR-LIKE KINASE"/>
    <property type="match status" value="1"/>
</dbReference>
<dbReference type="Gene3D" id="3.80.10.10">
    <property type="entry name" value="Ribonuclease Inhibitor"/>
    <property type="match status" value="3"/>
</dbReference>
<feature type="signal peptide" evidence="11">
    <location>
        <begin position="1"/>
        <end position="24"/>
    </location>
</feature>
<dbReference type="Pfam" id="PF13855">
    <property type="entry name" value="LRR_8"/>
    <property type="match status" value="1"/>
</dbReference>
<comment type="similarity">
    <text evidence="2">Belongs to the RLP family.</text>
</comment>
<dbReference type="SUPFAM" id="SSF53686">
    <property type="entry name" value="Tryptophan synthase beta subunit-like PLP-dependent enzymes"/>
    <property type="match status" value="1"/>
</dbReference>
<dbReference type="Gene3D" id="3.40.50.1100">
    <property type="match status" value="1"/>
</dbReference>
<evidence type="ECO:0000256" key="11">
    <source>
        <dbReference type="SAM" id="SignalP"/>
    </source>
</evidence>
<dbReference type="InterPro" id="IPR003591">
    <property type="entry name" value="Leu-rich_rpt_typical-subtyp"/>
</dbReference>
<keyword evidence="8" id="KW-1133">Transmembrane helix</keyword>
<comment type="caution">
    <text evidence="14">The sequence shown here is derived from an EMBL/GenBank/DDBJ whole genome shotgun (WGS) entry which is preliminary data.</text>
</comment>
<dbReference type="Proteomes" id="UP001318860">
    <property type="component" value="Unassembled WGS sequence"/>
</dbReference>
<organism evidence="14 15">
    <name type="scientific">Rehmannia glutinosa</name>
    <name type="common">Chinese foxglove</name>
    <dbReference type="NCBI Taxonomy" id="99300"/>
    <lineage>
        <taxon>Eukaryota</taxon>
        <taxon>Viridiplantae</taxon>
        <taxon>Streptophyta</taxon>
        <taxon>Embryophyta</taxon>
        <taxon>Tracheophyta</taxon>
        <taxon>Spermatophyta</taxon>
        <taxon>Magnoliopsida</taxon>
        <taxon>eudicotyledons</taxon>
        <taxon>Gunneridae</taxon>
        <taxon>Pentapetalae</taxon>
        <taxon>asterids</taxon>
        <taxon>lamiids</taxon>
        <taxon>Lamiales</taxon>
        <taxon>Orobanchaceae</taxon>
        <taxon>Rehmannieae</taxon>
        <taxon>Rehmannia</taxon>
    </lineage>
</organism>
<evidence type="ECO:0000313" key="14">
    <source>
        <dbReference type="EMBL" id="KAK6158174.1"/>
    </source>
</evidence>
<keyword evidence="5" id="KW-0812">Transmembrane</keyword>
<dbReference type="InterPro" id="IPR001611">
    <property type="entry name" value="Leu-rich_rpt"/>
</dbReference>
<dbReference type="PANTHER" id="PTHR48063:SF101">
    <property type="entry name" value="LRR RECEPTOR-LIKE SERINE_THREONINE-PROTEIN KINASE FLS2"/>
    <property type="match status" value="1"/>
</dbReference>
<dbReference type="SUPFAM" id="SSF52058">
    <property type="entry name" value="L domain-like"/>
    <property type="match status" value="2"/>
</dbReference>
<keyword evidence="6 11" id="KW-0732">Signal</keyword>
<dbReference type="Pfam" id="PF00291">
    <property type="entry name" value="PALP"/>
    <property type="match status" value="1"/>
</dbReference>
<keyword evidence="10" id="KW-0325">Glycoprotein</keyword>
<dbReference type="InterPro" id="IPR032675">
    <property type="entry name" value="LRR_dom_sf"/>
</dbReference>
<dbReference type="InterPro" id="IPR046956">
    <property type="entry name" value="RLP23-like"/>
</dbReference>
<evidence type="ECO:0000256" key="3">
    <source>
        <dbReference type="ARBA" id="ARBA00022475"/>
    </source>
</evidence>
<evidence type="ECO:0000256" key="5">
    <source>
        <dbReference type="ARBA" id="ARBA00022692"/>
    </source>
</evidence>
<dbReference type="SMART" id="SM00369">
    <property type="entry name" value="LRR_TYP"/>
    <property type="match status" value="8"/>
</dbReference>
<evidence type="ECO:0000256" key="4">
    <source>
        <dbReference type="ARBA" id="ARBA00022614"/>
    </source>
</evidence>
<feature type="chain" id="PRO_5045595193" description="Leucine-rich repeat-containing N-terminal plant-type domain-containing protein" evidence="11">
    <location>
        <begin position="25"/>
        <end position="950"/>
    </location>
</feature>
<accession>A0ABR0XG64</accession>
<name>A0ABR0XG64_REHGL</name>
<dbReference type="PROSITE" id="PS51450">
    <property type="entry name" value="LRR"/>
    <property type="match status" value="1"/>
</dbReference>
<evidence type="ECO:0000256" key="10">
    <source>
        <dbReference type="ARBA" id="ARBA00023180"/>
    </source>
</evidence>
<gene>
    <name evidence="14" type="ORF">DH2020_005488</name>
</gene>
<dbReference type="Pfam" id="PF00560">
    <property type="entry name" value="LRR_1"/>
    <property type="match status" value="7"/>
</dbReference>
<evidence type="ECO:0000256" key="6">
    <source>
        <dbReference type="ARBA" id="ARBA00022729"/>
    </source>
</evidence>
<keyword evidence="3" id="KW-1003">Cell membrane</keyword>
<dbReference type="InterPro" id="IPR036052">
    <property type="entry name" value="TrpB-like_PALP_sf"/>
</dbReference>
<reference evidence="14 15" key="1">
    <citation type="journal article" date="2021" name="Comput. Struct. Biotechnol. J.">
        <title>De novo genome assembly of the potent medicinal plant Rehmannia glutinosa using nanopore technology.</title>
        <authorList>
            <person name="Ma L."/>
            <person name="Dong C."/>
            <person name="Song C."/>
            <person name="Wang X."/>
            <person name="Zheng X."/>
            <person name="Niu Y."/>
            <person name="Chen S."/>
            <person name="Feng W."/>
        </authorList>
    </citation>
    <scope>NUCLEOTIDE SEQUENCE [LARGE SCALE GENOMIC DNA]</scope>
    <source>
        <strain evidence="14">DH-2019</strain>
    </source>
</reference>
<dbReference type="InterPro" id="IPR013210">
    <property type="entry name" value="LRR_N_plant-typ"/>
</dbReference>
<keyword evidence="4" id="KW-0433">Leucine-rich repeat</keyword>
<evidence type="ECO:0000256" key="9">
    <source>
        <dbReference type="ARBA" id="ARBA00023136"/>
    </source>
</evidence>
<evidence type="ECO:0000259" key="12">
    <source>
        <dbReference type="Pfam" id="PF00291"/>
    </source>
</evidence>
<dbReference type="Pfam" id="PF08263">
    <property type="entry name" value="LRRNT_2"/>
    <property type="match status" value="1"/>
</dbReference>
<keyword evidence="9" id="KW-0472">Membrane</keyword>
<evidence type="ECO:0000256" key="8">
    <source>
        <dbReference type="ARBA" id="ARBA00022989"/>
    </source>
</evidence>
<evidence type="ECO:0000256" key="7">
    <source>
        <dbReference type="ARBA" id="ARBA00022737"/>
    </source>
</evidence>
<dbReference type="InterPro" id="IPR001926">
    <property type="entry name" value="TrpB-like_PALP"/>
</dbReference>
<protein>
    <recommendedName>
        <fullName evidence="16">Leucine-rich repeat-containing N-terminal plant-type domain-containing protein</fullName>
    </recommendedName>
</protein>
<proteinExistence type="inferred from homology"/>
<evidence type="ECO:0000259" key="13">
    <source>
        <dbReference type="Pfam" id="PF08263"/>
    </source>
</evidence>
<dbReference type="EMBL" id="JABTTQ020000004">
    <property type="protein sequence ID" value="KAK6158174.1"/>
    <property type="molecule type" value="Genomic_DNA"/>
</dbReference>